<organism evidence="2 3">
    <name type="scientific">Rangifer tarandus platyrhynchus</name>
    <name type="common">Svalbard reindeer</name>
    <dbReference type="NCBI Taxonomy" id="3082113"/>
    <lineage>
        <taxon>Eukaryota</taxon>
        <taxon>Metazoa</taxon>
        <taxon>Chordata</taxon>
        <taxon>Craniata</taxon>
        <taxon>Vertebrata</taxon>
        <taxon>Euteleostomi</taxon>
        <taxon>Mammalia</taxon>
        <taxon>Eutheria</taxon>
        <taxon>Laurasiatheria</taxon>
        <taxon>Artiodactyla</taxon>
        <taxon>Ruminantia</taxon>
        <taxon>Pecora</taxon>
        <taxon>Cervidae</taxon>
        <taxon>Odocoileinae</taxon>
        <taxon>Rangifer</taxon>
    </lineage>
</organism>
<accession>A0ABN8Z1Q1</accession>
<evidence type="ECO:0000313" key="3">
    <source>
        <dbReference type="Proteomes" id="UP001176941"/>
    </source>
</evidence>
<evidence type="ECO:0000256" key="1">
    <source>
        <dbReference type="SAM" id="MobiDB-lite"/>
    </source>
</evidence>
<reference evidence="2" key="1">
    <citation type="submission" date="2023-04" db="EMBL/GenBank/DDBJ databases">
        <authorList>
            <consortium name="ELIXIR-Norway"/>
        </authorList>
    </citation>
    <scope>NUCLEOTIDE SEQUENCE [LARGE SCALE GENOMIC DNA]</scope>
</reference>
<dbReference type="Proteomes" id="UP001176941">
    <property type="component" value="Chromosome 26"/>
</dbReference>
<feature type="compositionally biased region" description="Polar residues" evidence="1">
    <location>
        <begin position="428"/>
        <end position="449"/>
    </location>
</feature>
<sequence>MLKQQVKLYPSVLGLLQQTTSLGPVYSRNGSLPVLEPEIHVKTEFRKFSHLARFPSSSGAGFEYRSATVSRAKNSDRPTSEGLPGEPFTEGPLSPDLASAGQGLAFHVDKWRECRLDGELSAKDKGRQSVLLAEGARSCGESLTSAACTLPGPSASCLPSWKGPQGCDLGVGLSNELERQLGTRSLPRDPGSLEPERRGHQGLEGGPGPPLEQDTGLRRLCSETRSLDERLPEEGRGRYPVLTSLGYTLSSLRSGSWCSMGSQIWAQNLASTGCFDLVTSRRNSEDAQLTESEGQQLAWPVRGRTPLLPAPWVLRAALVGLPGERRRRLPPCQRALRAWYRVSFKGPATRPPRLRLQQKRVSVSQLGSDPQDLKAPWTMGVPHRGIGAPRGLARAVQRSRLLPLSAGREARLEKPMAQALGMKVPWQGSHTSRSPPQSSWPQDTGWQGTETDKACPPSETVGLSRKQWETDLGGLGIRMARGLSVSVPLSLALPSSSYSPDPLSGALLRLAAPNADLILPAMCRVFGMA</sequence>
<proteinExistence type="predicted"/>
<evidence type="ECO:0000313" key="2">
    <source>
        <dbReference type="EMBL" id="CAI9167330.1"/>
    </source>
</evidence>
<protein>
    <submittedName>
        <fullName evidence="2">Uncharacterized protein</fullName>
    </submittedName>
</protein>
<gene>
    <name evidence="2" type="ORF">MRATA1EN1_LOCUS16292</name>
</gene>
<feature type="region of interest" description="Disordered" evidence="1">
    <location>
        <begin position="181"/>
        <end position="216"/>
    </location>
</feature>
<dbReference type="EMBL" id="OX459962">
    <property type="protein sequence ID" value="CAI9167330.1"/>
    <property type="molecule type" value="Genomic_DNA"/>
</dbReference>
<name>A0ABN8Z1Q1_RANTA</name>
<keyword evidence="3" id="KW-1185">Reference proteome</keyword>
<feature type="region of interest" description="Disordered" evidence="1">
    <location>
        <begin position="426"/>
        <end position="461"/>
    </location>
</feature>
<feature type="region of interest" description="Disordered" evidence="1">
    <location>
        <begin position="68"/>
        <end position="92"/>
    </location>
</feature>